<evidence type="ECO:0000313" key="2">
    <source>
        <dbReference type="Proteomes" id="UP000256679"/>
    </source>
</evidence>
<proteinExistence type="predicted"/>
<evidence type="ECO:0000313" key="1">
    <source>
        <dbReference type="EMBL" id="RDW13269.1"/>
    </source>
</evidence>
<keyword evidence="2" id="KW-1185">Reference proteome</keyword>
<reference evidence="1 2" key="1">
    <citation type="submission" date="2018-05" db="EMBL/GenBank/DDBJ databases">
        <title>Whole genome sequencing of Paracoccus thiocyanatus SST.</title>
        <authorList>
            <person name="Ghosh W."/>
            <person name="Rameez M.J."/>
            <person name="Roy C."/>
        </authorList>
    </citation>
    <scope>NUCLEOTIDE SEQUENCE [LARGE SCALE GENOMIC DNA]</scope>
    <source>
        <strain evidence="1 2">SST</strain>
    </source>
</reference>
<dbReference type="EMBL" id="QFCQ01000042">
    <property type="protein sequence ID" value="RDW13269.1"/>
    <property type="molecule type" value="Genomic_DNA"/>
</dbReference>
<dbReference type="SUPFAM" id="SSF48498">
    <property type="entry name" value="Tetracyclin repressor-like, C-terminal domain"/>
    <property type="match status" value="1"/>
</dbReference>
<sequence>MHDGVSIGAAMRDRAMSADRTPETLALHIQAVLQGAFILAKAKGGAQVAADSLDHLSRYLTLLFGAGGAIPNP</sequence>
<evidence type="ECO:0008006" key="3">
    <source>
        <dbReference type="Google" id="ProtNLM"/>
    </source>
</evidence>
<protein>
    <recommendedName>
        <fullName evidence="3">Tetracyclin repressor-like C-terminal domain-containing protein</fullName>
    </recommendedName>
</protein>
<gene>
    <name evidence="1" type="ORF">DIE28_09040</name>
</gene>
<comment type="caution">
    <text evidence="1">The sequence shown here is derived from an EMBL/GenBank/DDBJ whole genome shotgun (WGS) entry which is preliminary data.</text>
</comment>
<dbReference type="Proteomes" id="UP000256679">
    <property type="component" value="Unassembled WGS sequence"/>
</dbReference>
<dbReference type="InterPro" id="IPR036271">
    <property type="entry name" value="Tet_transcr_reg_TetR-rel_C_sf"/>
</dbReference>
<organism evidence="1 2">
    <name type="scientific">Paracoccus thiocyanatus</name>
    <dbReference type="NCBI Taxonomy" id="34006"/>
    <lineage>
        <taxon>Bacteria</taxon>
        <taxon>Pseudomonadati</taxon>
        <taxon>Pseudomonadota</taxon>
        <taxon>Alphaproteobacteria</taxon>
        <taxon>Rhodobacterales</taxon>
        <taxon>Paracoccaceae</taxon>
        <taxon>Paracoccus</taxon>
    </lineage>
</organism>
<dbReference type="AlphaFoldDB" id="A0A3D8PDK7"/>
<name>A0A3D8PDK7_9RHOB</name>
<accession>A0A3D8PDK7</accession>